<feature type="region of interest" description="Disordered" evidence="1">
    <location>
        <begin position="52"/>
        <end position="83"/>
    </location>
</feature>
<name>A0ABP6U8D3_9ACTN</name>
<reference evidence="3" key="1">
    <citation type="journal article" date="2019" name="Int. J. Syst. Evol. Microbiol.">
        <title>The Global Catalogue of Microorganisms (GCM) 10K type strain sequencing project: providing services to taxonomists for standard genome sequencing and annotation.</title>
        <authorList>
            <consortium name="The Broad Institute Genomics Platform"/>
            <consortium name="The Broad Institute Genome Sequencing Center for Infectious Disease"/>
            <person name="Wu L."/>
            <person name="Ma J."/>
        </authorList>
    </citation>
    <scope>NUCLEOTIDE SEQUENCE [LARGE SCALE GENOMIC DNA]</scope>
    <source>
        <strain evidence="3">JCM 4816</strain>
    </source>
</reference>
<dbReference type="RefSeq" id="WP_345584246.1">
    <property type="nucleotide sequence ID" value="NZ_BAAAXF010000074.1"/>
</dbReference>
<comment type="caution">
    <text evidence="2">The sequence shown here is derived from an EMBL/GenBank/DDBJ whole genome shotgun (WGS) entry which is preliminary data.</text>
</comment>
<protein>
    <submittedName>
        <fullName evidence="2">Uncharacterized protein</fullName>
    </submittedName>
</protein>
<feature type="compositionally biased region" description="Low complexity" evidence="1">
    <location>
        <begin position="11"/>
        <end position="22"/>
    </location>
</feature>
<evidence type="ECO:0000313" key="2">
    <source>
        <dbReference type="EMBL" id="GAA3503430.1"/>
    </source>
</evidence>
<evidence type="ECO:0000256" key="1">
    <source>
        <dbReference type="SAM" id="MobiDB-lite"/>
    </source>
</evidence>
<dbReference type="EMBL" id="BAAAXF010000074">
    <property type="protein sequence ID" value="GAA3503430.1"/>
    <property type="molecule type" value="Genomic_DNA"/>
</dbReference>
<evidence type="ECO:0000313" key="3">
    <source>
        <dbReference type="Proteomes" id="UP001501455"/>
    </source>
</evidence>
<proteinExistence type="predicted"/>
<accession>A0ABP6U8D3</accession>
<gene>
    <name evidence="2" type="ORF">GCM10019016_105400</name>
</gene>
<feature type="region of interest" description="Disordered" evidence="1">
    <location>
        <begin position="1"/>
        <end position="22"/>
    </location>
</feature>
<keyword evidence="3" id="KW-1185">Reference proteome</keyword>
<dbReference type="Proteomes" id="UP001501455">
    <property type="component" value="Unassembled WGS sequence"/>
</dbReference>
<organism evidence="2 3">
    <name type="scientific">Streptomyces prasinosporus</name>
    <dbReference type="NCBI Taxonomy" id="68256"/>
    <lineage>
        <taxon>Bacteria</taxon>
        <taxon>Bacillati</taxon>
        <taxon>Actinomycetota</taxon>
        <taxon>Actinomycetes</taxon>
        <taxon>Kitasatosporales</taxon>
        <taxon>Streptomycetaceae</taxon>
        <taxon>Streptomyces</taxon>
        <taxon>Streptomyces albogriseolus group</taxon>
    </lineage>
</organism>
<sequence length="83" mass="8979">MLAGTAACTSDGDAPTAEATADTTCQDGTCSWFNVDERDVLTGVAEKEKIDRKGARLTRKPGRPPRDGRRLIACTTPRDVTRR</sequence>